<dbReference type="Gene3D" id="3.50.50.60">
    <property type="entry name" value="FAD/NAD(P)-binding domain"/>
    <property type="match status" value="1"/>
</dbReference>
<dbReference type="Pfam" id="PF00732">
    <property type="entry name" value="GMC_oxred_N"/>
    <property type="match status" value="1"/>
</dbReference>
<dbReference type="InterPro" id="IPR000172">
    <property type="entry name" value="GMC_OxRdtase_N"/>
</dbReference>
<dbReference type="SUPFAM" id="SSF54373">
    <property type="entry name" value="FAD-linked reductases, C-terminal domain"/>
    <property type="match status" value="1"/>
</dbReference>
<dbReference type="InterPro" id="IPR007867">
    <property type="entry name" value="GMC_OxRtase_C"/>
</dbReference>
<evidence type="ECO:0000259" key="3">
    <source>
        <dbReference type="PROSITE" id="PS00624"/>
    </source>
</evidence>
<dbReference type="Pfam" id="PF05199">
    <property type="entry name" value="GMC_oxred_C"/>
    <property type="match status" value="1"/>
</dbReference>
<dbReference type="PROSITE" id="PS00624">
    <property type="entry name" value="GMC_OXRED_2"/>
    <property type="match status" value="1"/>
</dbReference>
<evidence type="ECO:0000313" key="5">
    <source>
        <dbReference type="Proteomes" id="UP000186817"/>
    </source>
</evidence>
<dbReference type="GO" id="GO:0016829">
    <property type="term" value="F:lyase activity"/>
    <property type="evidence" value="ECO:0007669"/>
    <property type="project" value="UniProtKB-KW"/>
</dbReference>
<dbReference type="PANTHER" id="PTHR45968:SF3">
    <property type="entry name" value="OS04G0573100 PROTEIN"/>
    <property type="match status" value="1"/>
</dbReference>
<dbReference type="AlphaFoldDB" id="A0A1Q9CS28"/>
<dbReference type="Gene3D" id="3.30.410.40">
    <property type="match status" value="1"/>
</dbReference>
<dbReference type="InterPro" id="IPR051871">
    <property type="entry name" value="GMC_Oxidoreductase-Related"/>
</dbReference>
<feature type="signal peptide" evidence="2">
    <location>
        <begin position="1"/>
        <end position="19"/>
    </location>
</feature>
<dbReference type="EMBL" id="LSRX01000959">
    <property type="protein sequence ID" value="OLP85733.1"/>
    <property type="molecule type" value="Genomic_DNA"/>
</dbReference>
<feature type="chain" id="PRO_5012864525" evidence="2">
    <location>
        <begin position="20"/>
        <end position="727"/>
    </location>
</feature>
<proteinExistence type="predicted"/>
<dbReference type="SUPFAM" id="SSF51905">
    <property type="entry name" value="FAD/NAD(P)-binding domain"/>
    <property type="match status" value="1"/>
</dbReference>
<dbReference type="InterPro" id="IPR036188">
    <property type="entry name" value="FAD/NAD-bd_sf"/>
</dbReference>
<reference evidence="4 5" key="1">
    <citation type="submission" date="2016-02" db="EMBL/GenBank/DDBJ databases">
        <title>Genome analysis of coral dinoflagellate symbionts highlights evolutionary adaptations to a symbiotic lifestyle.</title>
        <authorList>
            <person name="Aranda M."/>
            <person name="Li Y."/>
            <person name="Liew Y.J."/>
            <person name="Baumgarten S."/>
            <person name="Simakov O."/>
            <person name="Wilson M."/>
            <person name="Piel J."/>
            <person name="Ashoor H."/>
            <person name="Bougouffa S."/>
            <person name="Bajic V.B."/>
            <person name="Ryu T."/>
            <person name="Ravasi T."/>
            <person name="Bayer T."/>
            <person name="Micklem G."/>
            <person name="Kim H."/>
            <person name="Bhak J."/>
            <person name="Lajeunesse T.C."/>
            <person name="Voolstra C.R."/>
        </authorList>
    </citation>
    <scope>NUCLEOTIDE SEQUENCE [LARGE SCALE GENOMIC DNA]</scope>
    <source>
        <strain evidence="4 5">CCMP2467</strain>
    </source>
</reference>
<dbReference type="OMA" id="LYWDGQC"/>
<evidence type="ECO:0000256" key="2">
    <source>
        <dbReference type="SAM" id="SignalP"/>
    </source>
</evidence>
<dbReference type="OrthoDB" id="409726at2759"/>
<dbReference type="GO" id="GO:0016614">
    <property type="term" value="F:oxidoreductase activity, acting on CH-OH group of donors"/>
    <property type="evidence" value="ECO:0007669"/>
    <property type="project" value="InterPro"/>
</dbReference>
<dbReference type="Proteomes" id="UP000186817">
    <property type="component" value="Unassembled WGS sequence"/>
</dbReference>
<sequence>MTSSRNIRLFLCLAASVSADSDSGSIWPPSDVYWDGQCTACPAKLYSHCSRGGVLVGERSCGFGGMYCEGKCTEPLLSGAPEPTLYWDGQCTACPASLYADSHCALGGTIVQERGCGPAHAHCEAKCRLPPSAPTPQPELYWDGQCKACPASLYSHCSQGGTLVGDRGCGFLHVLCEGHCAKPAPAPEGADWIIVGGGASGCTAAAALADAGEDVLVLERGYSDLDVPKTEFANTWPEVVNTKAAQNIRWNDGTWGAVANVLGGGTEINGGLYIEEEPEYFEKNFGQDFNTSQFYESSRWVAEQLAEPLQPSSYGHGFVRALHEAKAGSLDPKPSLRMSSNSSWVAYSTFNTTERTWSRRGAGDLLHMRSDMTNLRFYTNYQVMKINFENGRATSVQVQNNFKETVTLAARKGVILAAGAIFTPQLLQVSGIGDPALLRDLGVPEVVSNPDVGQNFVDRNILNFGVWSSERGPLNVGYAMASNSSSQITFETEAWGKVASSFAIASLALVPPDQRTELLRKTMTPLFEGPIAHVMDNMIQFVALNHQTFSRGSVTAVSADARKPPSVTANHLKDPRDLEQKFTAMAALQELIESQAMADLVGAKSFSGVNAVVPVYLSCIQNGPQTDAKAIIVPCLPDAPASREQYIEYFRKTTVSSYHYFSTVSHGKVIDGPEFTVKGTSNLHVVDASVFPNPTRVNPQGTIMAMGHYIGTLLAKKEKARQLTEMV</sequence>
<gene>
    <name evidence="4" type="primary">MDL4</name>
    <name evidence="4" type="ORF">AK812_SmicGene33234</name>
</gene>
<name>A0A1Q9CS28_SYMMI</name>
<evidence type="ECO:0000313" key="4">
    <source>
        <dbReference type="EMBL" id="OLP85733.1"/>
    </source>
</evidence>
<keyword evidence="5" id="KW-1185">Reference proteome</keyword>
<organism evidence="4 5">
    <name type="scientific">Symbiodinium microadriaticum</name>
    <name type="common">Dinoflagellate</name>
    <name type="synonym">Zooxanthella microadriatica</name>
    <dbReference type="NCBI Taxonomy" id="2951"/>
    <lineage>
        <taxon>Eukaryota</taxon>
        <taxon>Sar</taxon>
        <taxon>Alveolata</taxon>
        <taxon>Dinophyceae</taxon>
        <taxon>Suessiales</taxon>
        <taxon>Symbiodiniaceae</taxon>
        <taxon>Symbiodinium</taxon>
    </lineage>
</organism>
<dbReference type="GO" id="GO:0050660">
    <property type="term" value="F:flavin adenine dinucleotide binding"/>
    <property type="evidence" value="ECO:0007669"/>
    <property type="project" value="InterPro"/>
</dbReference>
<dbReference type="PANTHER" id="PTHR45968">
    <property type="entry name" value="OSJNBA0019K04.7 PROTEIN"/>
    <property type="match status" value="1"/>
</dbReference>
<comment type="caution">
    <text evidence="4">The sequence shown here is derived from an EMBL/GenBank/DDBJ whole genome shotgun (WGS) entry which is preliminary data.</text>
</comment>
<keyword evidence="4" id="KW-0456">Lyase</keyword>
<accession>A0A1Q9CS28</accession>
<protein>
    <submittedName>
        <fullName evidence="4">(R)-mandelonitrile lyase 4</fullName>
    </submittedName>
</protein>
<feature type="domain" description="Glucose-methanol-choline oxidoreductase N-terminal" evidence="3">
    <location>
        <begin position="419"/>
        <end position="433"/>
    </location>
</feature>
<evidence type="ECO:0000256" key="1">
    <source>
        <dbReference type="ARBA" id="ARBA00022729"/>
    </source>
</evidence>
<keyword evidence="1 2" id="KW-0732">Signal</keyword>